<dbReference type="PROSITE" id="PS51708">
    <property type="entry name" value="CHAD"/>
    <property type="match status" value="1"/>
</dbReference>
<accession>A0A640WIY4</accession>
<dbReference type="AlphaFoldDB" id="A0A640WIY4"/>
<dbReference type="InterPro" id="IPR007899">
    <property type="entry name" value="CHAD_dom"/>
</dbReference>
<dbReference type="PANTHER" id="PTHR39339">
    <property type="entry name" value="SLR1444 PROTEIN"/>
    <property type="match status" value="1"/>
</dbReference>
<comment type="caution">
    <text evidence="2">The sequence shown here is derived from an EMBL/GenBank/DDBJ whole genome shotgun (WGS) entry which is preliminary data.</text>
</comment>
<evidence type="ECO:0000313" key="2">
    <source>
        <dbReference type="EMBL" id="KAA0020502.1"/>
    </source>
</evidence>
<dbReference type="Pfam" id="PF05235">
    <property type="entry name" value="CHAD"/>
    <property type="match status" value="1"/>
</dbReference>
<gene>
    <name evidence="2" type="ORF">F0A16_01505</name>
</gene>
<protein>
    <submittedName>
        <fullName evidence="2">CHAD domain-containing protein</fullName>
    </submittedName>
</protein>
<dbReference type="InterPro" id="IPR038186">
    <property type="entry name" value="CHAD_dom_sf"/>
</dbReference>
<reference evidence="2 3" key="1">
    <citation type="submission" date="2019-08" db="EMBL/GenBank/DDBJ databases">
        <title>Bioinformatics analysis of the strain L3 and L5.</title>
        <authorList>
            <person name="Li X."/>
        </authorList>
    </citation>
    <scope>NUCLEOTIDE SEQUENCE [LARGE SCALE GENOMIC DNA]</scope>
    <source>
        <strain evidence="2 3">L3</strain>
    </source>
</reference>
<name>A0A640WIY4_9GAMM</name>
<dbReference type="RefSeq" id="WP_149433622.1">
    <property type="nucleotide sequence ID" value="NZ_VTPX01000001.1"/>
</dbReference>
<feature type="domain" description="CHAD" evidence="1">
    <location>
        <begin position="9"/>
        <end position="285"/>
    </location>
</feature>
<dbReference type="SMART" id="SM00880">
    <property type="entry name" value="CHAD"/>
    <property type="match status" value="1"/>
</dbReference>
<dbReference type="EMBL" id="VTPX01000001">
    <property type="protein sequence ID" value="KAA0020502.1"/>
    <property type="molecule type" value="Genomic_DNA"/>
</dbReference>
<dbReference type="Proteomes" id="UP000466024">
    <property type="component" value="Unassembled WGS sequence"/>
</dbReference>
<proteinExistence type="predicted"/>
<keyword evidence="3" id="KW-1185">Reference proteome</keyword>
<evidence type="ECO:0000259" key="1">
    <source>
        <dbReference type="PROSITE" id="PS51708"/>
    </source>
</evidence>
<evidence type="ECO:0000313" key="3">
    <source>
        <dbReference type="Proteomes" id="UP000466024"/>
    </source>
</evidence>
<organism evidence="2 3">
    <name type="scientific">Salinicola corii</name>
    <dbReference type="NCBI Taxonomy" id="2606937"/>
    <lineage>
        <taxon>Bacteria</taxon>
        <taxon>Pseudomonadati</taxon>
        <taxon>Pseudomonadota</taxon>
        <taxon>Gammaproteobacteria</taxon>
        <taxon>Oceanospirillales</taxon>
        <taxon>Halomonadaceae</taxon>
        <taxon>Salinicola</taxon>
    </lineage>
</organism>
<dbReference type="Gene3D" id="1.40.20.10">
    <property type="entry name" value="CHAD domain"/>
    <property type="match status" value="1"/>
</dbReference>
<sequence length="297" mass="34504">MPYRLQAREKDIGSGVRRIATEQVDRARKALDDKHPADAIHELRQRCKKIRALLRLVRPALGKRYALENRRFRDLAREVAGDRDDQVLVTTFDALLMQVDARIDRRHYAAIRRKLDLRRQHSFGRETSPDLGALDARLLEAREAIALWRLDRSGFAAIAGGWQQSYEQGRDALARVRDEPTTVALHDWRKRVKYHRHHCSLLREAWPRALETRAEEGHRLSDILGDDHDLAMLAERLNAGEMSSVDASRRAQLATWIERRRVKLRSEALPLGRRLFAEPGKPVRKRMARYWGIATDR</sequence>
<dbReference type="PANTHER" id="PTHR39339:SF1">
    <property type="entry name" value="CHAD DOMAIN-CONTAINING PROTEIN"/>
    <property type="match status" value="1"/>
</dbReference>